<dbReference type="PANTHER" id="PTHR43771">
    <property type="entry name" value="PHOSPHOMANNOMUTASE"/>
    <property type="match status" value="1"/>
</dbReference>
<keyword evidence="9" id="KW-1185">Reference proteome</keyword>
<evidence type="ECO:0000256" key="6">
    <source>
        <dbReference type="ARBA" id="ARBA00023235"/>
    </source>
</evidence>
<feature type="domain" description="Alpha-D-phosphohexomutase alpha/beta/alpha" evidence="7">
    <location>
        <begin position="72"/>
        <end position="146"/>
    </location>
</feature>
<dbReference type="GO" id="GO:0005975">
    <property type="term" value="P:carbohydrate metabolic process"/>
    <property type="evidence" value="ECO:0007669"/>
    <property type="project" value="InterPro"/>
</dbReference>
<keyword evidence="4" id="KW-0479">Metal-binding</keyword>
<name>A0A3R5Y8S5_9BACT</name>
<dbReference type="InterPro" id="IPR005844">
    <property type="entry name" value="A-D-PHexomutase_a/b/a-I"/>
</dbReference>
<evidence type="ECO:0000256" key="4">
    <source>
        <dbReference type="ARBA" id="ARBA00022723"/>
    </source>
</evidence>
<keyword evidence="5" id="KW-0460">Magnesium</keyword>
<dbReference type="Gene3D" id="3.40.120.10">
    <property type="entry name" value="Alpha-D-Glucose-1,6-Bisphosphate, subunit A, domain 3"/>
    <property type="match status" value="1"/>
</dbReference>
<evidence type="ECO:0000313" key="9">
    <source>
        <dbReference type="Proteomes" id="UP000287502"/>
    </source>
</evidence>
<evidence type="ECO:0000256" key="5">
    <source>
        <dbReference type="ARBA" id="ARBA00022842"/>
    </source>
</evidence>
<comment type="similarity">
    <text evidence="2">Belongs to the phosphohexose mutase family.</text>
</comment>
<evidence type="ECO:0000256" key="3">
    <source>
        <dbReference type="ARBA" id="ARBA00022553"/>
    </source>
</evidence>
<dbReference type="Pfam" id="PF02878">
    <property type="entry name" value="PGM_PMM_I"/>
    <property type="match status" value="1"/>
</dbReference>
<dbReference type="SUPFAM" id="SSF53738">
    <property type="entry name" value="Phosphoglucomutase, first 3 domains"/>
    <property type="match status" value="1"/>
</dbReference>
<accession>A0A3R5Y8S5</accession>
<comment type="cofactor">
    <cofactor evidence="1">
        <name>Mg(2+)</name>
        <dbReference type="ChEBI" id="CHEBI:18420"/>
    </cofactor>
</comment>
<dbReference type="InterPro" id="IPR016055">
    <property type="entry name" value="A-D-PHexomutase_a/b/a-I/II/III"/>
</dbReference>
<dbReference type="OrthoDB" id="9762928at2"/>
<dbReference type="EMBL" id="CP035108">
    <property type="protein sequence ID" value="QAR34423.1"/>
    <property type="molecule type" value="Genomic_DNA"/>
</dbReference>
<protein>
    <recommendedName>
        <fullName evidence="7">Alpha-D-phosphohexomutase alpha/beta/alpha domain-containing protein</fullName>
    </recommendedName>
</protein>
<dbReference type="Proteomes" id="UP000287502">
    <property type="component" value="Chromosome"/>
</dbReference>
<dbReference type="Gene3D" id="3.30.310.50">
    <property type="entry name" value="Alpha-D-phosphohexomutase, C-terminal domain"/>
    <property type="match status" value="1"/>
</dbReference>
<keyword evidence="6" id="KW-0413">Isomerase</keyword>
<evidence type="ECO:0000313" key="8">
    <source>
        <dbReference type="EMBL" id="QAR34423.1"/>
    </source>
</evidence>
<gene>
    <name evidence="8" type="ORF">EP073_13755</name>
</gene>
<organism evidence="8 9">
    <name type="scientific">Geovibrio thiophilus</name>
    <dbReference type="NCBI Taxonomy" id="139438"/>
    <lineage>
        <taxon>Bacteria</taxon>
        <taxon>Pseudomonadati</taxon>
        <taxon>Deferribacterota</taxon>
        <taxon>Deferribacteres</taxon>
        <taxon>Deferribacterales</taxon>
        <taxon>Geovibrionaceae</taxon>
        <taxon>Geovibrio</taxon>
    </lineage>
</organism>
<evidence type="ECO:0000259" key="7">
    <source>
        <dbReference type="Pfam" id="PF02878"/>
    </source>
</evidence>
<proteinExistence type="inferred from homology"/>
<dbReference type="KEGG" id="gtl:EP073_13755"/>
<dbReference type="GO" id="GO:0046872">
    <property type="term" value="F:metal ion binding"/>
    <property type="evidence" value="ECO:0007669"/>
    <property type="project" value="UniProtKB-KW"/>
</dbReference>
<reference evidence="8 9" key="1">
    <citation type="submission" date="2019-01" db="EMBL/GenBank/DDBJ databases">
        <title>Geovibrio thiophilus DSM 11263, complete genome.</title>
        <authorList>
            <person name="Spring S."/>
            <person name="Bunk B."/>
            <person name="Sproer C."/>
        </authorList>
    </citation>
    <scope>NUCLEOTIDE SEQUENCE [LARGE SCALE GENOMIC DNA]</scope>
    <source>
        <strain evidence="8 9">DSM 11263</strain>
    </source>
</reference>
<sequence>MPCKPVNAPESVVKNADKLFKPASYDIRAYVGEPGNFFGEKAVFTPDAAVIAGVLMGGLTFTLRSGAKIALKDGDTCVIGYDNGPTSKTLAASFAEGLAETGVNVYIIGVSGSGQVYQNQNQLGAQAHVQITRSHVEVTTNGAKFGIGMQGIHTYLLKQMNEALKTNAPVRFGCAKGKISDKTDEGYSVYFDKMVKTYKAYFAGKNTSKIAVNLFGGTGCKYGELFRAVLGDDVLLLGGDLDVNSGAALADPTRKEMIERVAGFTEALENGYRIHSFDLDADRGSVTSGADALKTGVSGHYLGDALAYILADYKLKKCVPELLKKLSLKGVSAENTAKIKDIAETILIDARYTSGVKSYVESLGGKTLFHTKGHSLWKETITANMAEMASLAGYDDIPSFVASTGYRDYQIEASLHFFTTDVEDGMPRDDAVENIFVLEQIFAESGIRDLNAYFASVPSRFITKEIRTTSVSNEAKEHITNEIVRVIRNTFGGRSDFETVEFDGQIRADWADGFIMYGMSNTSPKLTFMAEGTTEEIRNNALRFLLALHNHFKVKYGDSEPMDLAENDFFVKEAGYNLPEPDKVTMNDPEVSAFLADFGII</sequence>
<dbReference type="RefSeq" id="WP_128467728.1">
    <property type="nucleotide sequence ID" value="NZ_CP035108.1"/>
</dbReference>
<dbReference type="AlphaFoldDB" id="A0A3R5Y8S5"/>
<evidence type="ECO:0000256" key="2">
    <source>
        <dbReference type="ARBA" id="ARBA00010231"/>
    </source>
</evidence>
<dbReference type="GO" id="GO:0016868">
    <property type="term" value="F:intramolecular phosphotransferase activity"/>
    <property type="evidence" value="ECO:0007669"/>
    <property type="project" value="InterPro"/>
</dbReference>
<dbReference type="PANTHER" id="PTHR43771:SF1">
    <property type="entry name" value="PHOSPHOMANNOMUTASE"/>
    <property type="match status" value="1"/>
</dbReference>
<keyword evidence="3" id="KW-0597">Phosphoprotein</keyword>
<evidence type="ECO:0000256" key="1">
    <source>
        <dbReference type="ARBA" id="ARBA00001946"/>
    </source>
</evidence>